<accession>A0AA88LF39</accession>
<sequence>MADSASIYGPSSVPLDASHRFIGTWEKKLYLKEISSAVVQPEDPVPEYLNPLEEIMRVLNVDFDHTTEDIKCCLRMRLPDSLSVEEEVNLKNSITKEIQPIQMLLKLLITKYFEERRDDPFLQTRKQVHLILNELRKKAYFLAYLNHPHIERLLEVKKDGQCPKCSKIEPLLESEKYYDLERKDINLHMYVQTVFYKLGRDNLQFYNEYPLRLMRQFNMSYDYSSEELKCCLRQALLEGDETDLAEFLMRKIEALRQRLKPLIFDALFINNYLSPLAKEVQMILEGIRKNTDFLILLGENNIMAGTSGQSNDSSCSKCQGFDRPPSAEVVLVDSLFPVNATTPSKDEKKNNDNVNSGSSDILDDSIVLLQEKTQYLSIEHAVLFVLLALLLFVACFQVVYQIIFLRNKRLSRVEYELPITNYRRNSMANM</sequence>
<protein>
    <submittedName>
        <fullName evidence="2">Uncharacterized protein</fullName>
    </submittedName>
</protein>
<dbReference type="Proteomes" id="UP001187531">
    <property type="component" value="Unassembled WGS sequence"/>
</dbReference>
<comment type="caution">
    <text evidence="2">The sequence shown here is derived from an EMBL/GenBank/DDBJ whole genome shotgun (WGS) entry which is preliminary data.</text>
</comment>
<keyword evidence="1" id="KW-0472">Membrane</keyword>
<keyword evidence="1" id="KW-0812">Transmembrane</keyword>
<evidence type="ECO:0000313" key="3">
    <source>
        <dbReference type="Proteomes" id="UP001187531"/>
    </source>
</evidence>
<organism evidence="2 3">
    <name type="scientific">Artemia franciscana</name>
    <name type="common">Brine shrimp</name>
    <name type="synonym">Artemia sanfranciscana</name>
    <dbReference type="NCBI Taxonomy" id="6661"/>
    <lineage>
        <taxon>Eukaryota</taxon>
        <taxon>Metazoa</taxon>
        <taxon>Ecdysozoa</taxon>
        <taxon>Arthropoda</taxon>
        <taxon>Crustacea</taxon>
        <taxon>Branchiopoda</taxon>
        <taxon>Anostraca</taxon>
        <taxon>Artemiidae</taxon>
        <taxon>Artemia</taxon>
    </lineage>
</organism>
<dbReference type="AlphaFoldDB" id="A0AA88LF39"/>
<evidence type="ECO:0000256" key="1">
    <source>
        <dbReference type="SAM" id="Phobius"/>
    </source>
</evidence>
<reference evidence="2" key="1">
    <citation type="submission" date="2023-07" db="EMBL/GenBank/DDBJ databases">
        <title>Chromosome-level genome assembly of Artemia franciscana.</title>
        <authorList>
            <person name="Jo E."/>
        </authorList>
    </citation>
    <scope>NUCLEOTIDE SEQUENCE</scope>
    <source>
        <tissue evidence="2">Whole body</tissue>
    </source>
</reference>
<feature type="transmembrane region" description="Helical" evidence="1">
    <location>
        <begin position="381"/>
        <end position="405"/>
    </location>
</feature>
<gene>
    <name evidence="2" type="ORF">QYM36_000950</name>
</gene>
<evidence type="ECO:0000313" key="2">
    <source>
        <dbReference type="EMBL" id="KAK2724259.1"/>
    </source>
</evidence>
<proteinExistence type="predicted"/>
<dbReference type="EMBL" id="JAVRJZ010000003">
    <property type="protein sequence ID" value="KAK2724259.1"/>
    <property type="molecule type" value="Genomic_DNA"/>
</dbReference>
<name>A0AA88LF39_ARTSF</name>
<keyword evidence="3" id="KW-1185">Reference proteome</keyword>
<keyword evidence="1" id="KW-1133">Transmembrane helix</keyword>